<dbReference type="InterPro" id="IPR012281">
    <property type="entry name" value="Phospholipid_synth_PlsX-like"/>
</dbReference>
<keyword evidence="12" id="KW-1185">Reference proteome</keyword>
<dbReference type="AlphaFoldDB" id="A0A7S9LQ36"/>
<keyword evidence="7 10" id="KW-1208">Phospholipid metabolism</keyword>
<keyword evidence="4 10" id="KW-0808">Transferase</keyword>
<dbReference type="GO" id="GO:0006633">
    <property type="term" value="P:fatty acid biosynthetic process"/>
    <property type="evidence" value="ECO:0007669"/>
    <property type="project" value="UniProtKB-UniRule"/>
</dbReference>
<dbReference type="InterPro" id="IPR003664">
    <property type="entry name" value="FA_synthesis"/>
</dbReference>
<dbReference type="EC" id="2.3.1.274" evidence="8 10"/>
<dbReference type="Gene3D" id="3.40.718.10">
    <property type="entry name" value="Isopropylmalate Dehydrogenase"/>
    <property type="match status" value="1"/>
</dbReference>
<keyword evidence="5 10" id="KW-0443">Lipid metabolism</keyword>
<evidence type="ECO:0000313" key="11">
    <source>
        <dbReference type="EMBL" id="QPH53157.1"/>
    </source>
</evidence>
<dbReference type="Proteomes" id="UP000594800">
    <property type="component" value="Chromosome"/>
</dbReference>
<keyword evidence="11" id="KW-0012">Acyltransferase</keyword>
<evidence type="ECO:0000313" key="12">
    <source>
        <dbReference type="Proteomes" id="UP000594800"/>
    </source>
</evidence>
<gene>
    <name evidence="10 11" type="primary">plsX</name>
    <name evidence="11" type="ORF">I0K15_15310</name>
</gene>
<evidence type="ECO:0000256" key="4">
    <source>
        <dbReference type="ARBA" id="ARBA00022679"/>
    </source>
</evidence>
<dbReference type="Pfam" id="PF02504">
    <property type="entry name" value="FA_synthesis"/>
    <property type="match status" value="1"/>
</dbReference>
<reference evidence="11 12" key="1">
    <citation type="submission" date="2020-11" db="EMBL/GenBank/DDBJ databases">
        <title>Description of Pontivivens ytuae sp. nov. isolated from deep sea sediment of Mariana Trench.</title>
        <authorList>
            <person name="Wang Z."/>
            <person name="Sun Q.-L."/>
            <person name="Xu X.-D."/>
            <person name="Tang Y.-Z."/>
            <person name="Zhang J."/>
        </authorList>
    </citation>
    <scope>NUCLEOTIDE SEQUENCE [LARGE SCALE GENOMIC DNA]</scope>
    <source>
        <strain evidence="11 12">MT2928</strain>
    </source>
</reference>
<proteinExistence type="inferred from homology"/>
<dbReference type="NCBIfam" id="TIGR00182">
    <property type="entry name" value="plsX"/>
    <property type="match status" value="1"/>
</dbReference>
<accession>A0A7S9LQ36</accession>
<evidence type="ECO:0000256" key="8">
    <source>
        <dbReference type="ARBA" id="ARBA00024069"/>
    </source>
</evidence>
<dbReference type="PANTHER" id="PTHR30100:SF1">
    <property type="entry name" value="PHOSPHATE ACYLTRANSFERASE"/>
    <property type="match status" value="1"/>
</dbReference>
<comment type="catalytic activity">
    <reaction evidence="1 10">
        <text>a fatty acyl-[ACP] + phosphate = an acyl phosphate + holo-[ACP]</text>
        <dbReference type="Rhea" id="RHEA:42292"/>
        <dbReference type="Rhea" id="RHEA-COMP:9685"/>
        <dbReference type="Rhea" id="RHEA-COMP:14125"/>
        <dbReference type="ChEBI" id="CHEBI:43474"/>
        <dbReference type="ChEBI" id="CHEBI:59918"/>
        <dbReference type="ChEBI" id="CHEBI:64479"/>
        <dbReference type="ChEBI" id="CHEBI:138651"/>
        <dbReference type="EC" id="2.3.1.274"/>
    </reaction>
</comment>
<name>A0A7S9LQ36_9RHOB</name>
<dbReference type="SUPFAM" id="SSF53659">
    <property type="entry name" value="Isocitrate/Isopropylmalate dehydrogenase-like"/>
    <property type="match status" value="1"/>
</dbReference>
<dbReference type="GO" id="GO:0008654">
    <property type="term" value="P:phospholipid biosynthetic process"/>
    <property type="evidence" value="ECO:0007669"/>
    <property type="project" value="UniProtKB-KW"/>
</dbReference>
<dbReference type="GO" id="GO:0005737">
    <property type="term" value="C:cytoplasm"/>
    <property type="evidence" value="ECO:0007669"/>
    <property type="project" value="UniProtKB-SubCell"/>
</dbReference>
<organism evidence="11 12">
    <name type="scientific">Pontivivens ytuae</name>
    <dbReference type="NCBI Taxonomy" id="2789856"/>
    <lineage>
        <taxon>Bacteria</taxon>
        <taxon>Pseudomonadati</taxon>
        <taxon>Pseudomonadota</taxon>
        <taxon>Alphaproteobacteria</taxon>
        <taxon>Rhodobacterales</taxon>
        <taxon>Paracoccaceae</taxon>
        <taxon>Pontivivens</taxon>
    </lineage>
</organism>
<evidence type="ECO:0000256" key="10">
    <source>
        <dbReference type="HAMAP-Rule" id="MF_00019"/>
    </source>
</evidence>
<keyword evidence="6 10" id="KW-0594">Phospholipid biosynthesis</keyword>
<evidence type="ECO:0000256" key="6">
    <source>
        <dbReference type="ARBA" id="ARBA00023209"/>
    </source>
</evidence>
<dbReference type="GO" id="GO:0043811">
    <property type="term" value="F:phosphate:acyl-[acyl carrier protein] acyltransferase activity"/>
    <property type="evidence" value="ECO:0007669"/>
    <property type="project" value="UniProtKB-UniRule"/>
</dbReference>
<evidence type="ECO:0000256" key="5">
    <source>
        <dbReference type="ARBA" id="ARBA00023098"/>
    </source>
</evidence>
<dbReference type="EMBL" id="CP064942">
    <property type="protein sequence ID" value="QPH53157.1"/>
    <property type="molecule type" value="Genomic_DNA"/>
</dbReference>
<dbReference type="RefSeq" id="WP_196102368.1">
    <property type="nucleotide sequence ID" value="NZ_CP064942.1"/>
</dbReference>
<comment type="subunit">
    <text evidence="9 10">Homodimer. Probably interacts with PlsY.</text>
</comment>
<evidence type="ECO:0000256" key="3">
    <source>
        <dbReference type="ARBA" id="ARBA00022516"/>
    </source>
</evidence>
<evidence type="ECO:0000256" key="7">
    <source>
        <dbReference type="ARBA" id="ARBA00023264"/>
    </source>
</evidence>
<dbReference type="HAMAP" id="MF_00019">
    <property type="entry name" value="PlsX"/>
    <property type="match status" value="1"/>
</dbReference>
<keyword evidence="3 10" id="KW-0444">Lipid biosynthesis</keyword>
<sequence length="355" mass="37985">MARNIVISIDAMGGDSGPSAIVGGMVKSAQKNDEIRYIVHGDEAVLRPLVDKRRELDGIVEIRHADGVIDMTEKPARAMRNGRNSSMWAALQTVERGDATVAVSCGNTGALMAISMLRLRRAPGVDRPAIAVLWPSQGPARYNIVLDVGADIRADARDLVQYAIMGTEYARLGLELDRPRVGLLNVGTEEHKGRAALQEAADDLERLCQQPDCPFEYVGFVEGGDIGRGVVDVIVTDGFTGNVALKTAEGTARMIRTFLREAMEHTIFSRIGALFALTSLRRLQKRLDPRRVNGGVFLGLNGAVVKSHGSADATGVSAAIKLAFRLAKNGFTEQVAARVAAQSGKPHPAPAGQEG</sequence>
<keyword evidence="2 10" id="KW-0963">Cytoplasm</keyword>
<dbReference type="PANTHER" id="PTHR30100">
    <property type="entry name" value="FATTY ACID/PHOSPHOLIPID SYNTHESIS PROTEIN PLSX"/>
    <property type="match status" value="1"/>
</dbReference>
<comment type="subcellular location">
    <subcellularLocation>
        <location evidence="10">Cytoplasm</location>
    </subcellularLocation>
    <text evidence="10">Associated with the membrane possibly through PlsY.</text>
</comment>
<comment type="function">
    <text evidence="10">Catalyzes the reversible formation of acyl-phosphate (acyl-PO(4)) from acyl-[acyl-carrier-protein] (acyl-ACP). This enzyme utilizes acyl-ACP as fatty acyl donor, but not acyl-CoA.</text>
</comment>
<comment type="similarity">
    <text evidence="10">Belongs to the PlsX family.</text>
</comment>
<evidence type="ECO:0000256" key="1">
    <source>
        <dbReference type="ARBA" id="ARBA00001232"/>
    </source>
</evidence>
<evidence type="ECO:0000256" key="2">
    <source>
        <dbReference type="ARBA" id="ARBA00022490"/>
    </source>
</evidence>
<evidence type="ECO:0000256" key="9">
    <source>
        <dbReference type="ARBA" id="ARBA00046608"/>
    </source>
</evidence>
<dbReference type="PIRSF" id="PIRSF002465">
    <property type="entry name" value="Phsphlp_syn_PlsX"/>
    <property type="match status" value="1"/>
</dbReference>
<dbReference type="KEGG" id="poz:I0K15_15310"/>
<comment type="pathway">
    <text evidence="10">Lipid metabolism; phospholipid metabolism.</text>
</comment>
<dbReference type="UniPathway" id="UPA00085"/>
<protein>
    <recommendedName>
        <fullName evidence="8 10">Phosphate acyltransferase</fullName>
        <ecNumber evidence="8 10">2.3.1.274</ecNumber>
    </recommendedName>
    <alternativeName>
        <fullName evidence="10">Acyl-ACP phosphotransacylase</fullName>
    </alternativeName>
    <alternativeName>
        <fullName evidence="10">Acyl-[acyl-carrier-protein]--phosphate acyltransferase</fullName>
    </alternativeName>
    <alternativeName>
        <fullName evidence="10">Phosphate-acyl-ACP acyltransferase</fullName>
    </alternativeName>
</protein>